<dbReference type="Gene3D" id="3.40.50.1820">
    <property type="entry name" value="alpha/beta hydrolase"/>
    <property type="match status" value="1"/>
</dbReference>
<dbReference type="SUPFAM" id="SSF53474">
    <property type="entry name" value="alpha/beta-Hydrolases"/>
    <property type="match status" value="1"/>
</dbReference>
<proteinExistence type="predicted"/>
<gene>
    <name evidence="4" type="ORF">BBAD15_g11594</name>
</gene>
<dbReference type="GO" id="GO:0016787">
    <property type="term" value="F:hydrolase activity"/>
    <property type="evidence" value="ECO:0007669"/>
    <property type="project" value="UniProtKB-KW"/>
</dbReference>
<feature type="domain" description="Fungal lipase-type" evidence="3">
    <location>
        <begin position="102"/>
        <end position="232"/>
    </location>
</feature>
<dbReference type="InterPro" id="IPR002921">
    <property type="entry name" value="Fungal_lipase-type"/>
</dbReference>
<keyword evidence="2" id="KW-0378">Hydrolase</keyword>
<organism evidence="4 5">
    <name type="scientific">Beauveria bassiana D1-5</name>
    <dbReference type="NCBI Taxonomy" id="1245745"/>
    <lineage>
        <taxon>Eukaryota</taxon>
        <taxon>Fungi</taxon>
        <taxon>Dikarya</taxon>
        <taxon>Ascomycota</taxon>
        <taxon>Pezizomycotina</taxon>
        <taxon>Sordariomycetes</taxon>
        <taxon>Hypocreomycetidae</taxon>
        <taxon>Hypocreales</taxon>
        <taxon>Cordycipitaceae</taxon>
        <taxon>Beauveria</taxon>
    </lineage>
</organism>
<dbReference type="eggNOG" id="KOG4569">
    <property type="taxonomic scope" value="Eukaryota"/>
</dbReference>
<dbReference type="EMBL" id="ANFO01001277">
    <property type="protein sequence ID" value="KGQ03186.1"/>
    <property type="molecule type" value="Genomic_DNA"/>
</dbReference>
<reference evidence="4 5" key="1">
    <citation type="submission" date="2012-10" db="EMBL/GenBank/DDBJ databases">
        <title>Genome sequencing and analysis of entomopathogenic fungi Beauveria bassiana D1-5.</title>
        <authorList>
            <person name="Li Q."/>
            <person name="Wang L."/>
            <person name="Zhang Z."/>
            <person name="Wang Q."/>
            <person name="Ren J."/>
            <person name="Wang M."/>
            <person name="Xu W."/>
            <person name="Wang J."/>
            <person name="Lu Y."/>
            <person name="Du Q."/>
            <person name="Sun Z."/>
        </authorList>
    </citation>
    <scope>NUCLEOTIDE SEQUENCE [LARGE SCALE GENOMIC DNA]</scope>
    <source>
        <strain evidence="4 5">D1-5</strain>
    </source>
</reference>
<dbReference type="PANTHER" id="PTHR46640:SF1">
    <property type="entry name" value="FUNGAL LIPASE-LIKE DOMAIN-CONTAINING PROTEIN-RELATED"/>
    <property type="match status" value="1"/>
</dbReference>
<evidence type="ECO:0000256" key="1">
    <source>
        <dbReference type="ARBA" id="ARBA00022729"/>
    </source>
</evidence>
<dbReference type="AlphaFoldDB" id="A0A0A2V5X2"/>
<dbReference type="Pfam" id="PF01764">
    <property type="entry name" value="Lipase_3"/>
    <property type="match status" value="1"/>
</dbReference>
<dbReference type="HOGENOM" id="CLU_032957_1_0_1"/>
<dbReference type="Proteomes" id="UP000030106">
    <property type="component" value="Unassembled WGS sequence"/>
</dbReference>
<evidence type="ECO:0000313" key="4">
    <source>
        <dbReference type="EMBL" id="KGQ03186.1"/>
    </source>
</evidence>
<name>A0A0A2V5X2_BEABA</name>
<dbReference type="OrthoDB" id="426718at2759"/>
<accession>A0A0A2V5X2</accession>
<dbReference type="GO" id="GO:0006629">
    <property type="term" value="P:lipid metabolic process"/>
    <property type="evidence" value="ECO:0007669"/>
    <property type="project" value="InterPro"/>
</dbReference>
<comment type="caution">
    <text evidence="4">The sequence shown here is derived from an EMBL/GenBank/DDBJ whole genome shotgun (WGS) entry which is preliminary data.</text>
</comment>
<keyword evidence="1" id="KW-0732">Signal</keyword>
<evidence type="ECO:0000256" key="2">
    <source>
        <dbReference type="ARBA" id="ARBA00022801"/>
    </source>
</evidence>
<evidence type="ECO:0000313" key="5">
    <source>
        <dbReference type="Proteomes" id="UP000030106"/>
    </source>
</evidence>
<sequence length="338" mass="36658">MRVALFSLVAAAAASPIVNNQTLLDSRSVDNNFMNSFKFYAQHAAAAYCNAEGRSPGNAISCAGGECNDVMRNGATIINTFQGANTGIAGYVSVDRTRREIVFAARGSNNLRNFITNLIFTQRDCDFASGCKVHDGFAASWDEISVAATAAIRSGLQANPGYRLVITGHSLGGAIGTLAGVYLRRAGYQAAIYTFGAPRIGNEVFANFASRQRGGLYRMTHIDDPVPRLPPMIFGYRHGGTEYWLSNGEAEQINYQGNDVKVCPGIDSVGCNAGTIGFDLPAHLHYLTNTAGCAPPATKWKRDPEPSDEELEERFTNWSKQDQKLVNSCYYCYTVEVV</sequence>
<dbReference type="CDD" id="cd00519">
    <property type="entry name" value="Lipase_3"/>
    <property type="match status" value="1"/>
</dbReference>
<dbReference type="PANTHER" id="PTHR46640">
    <property type="entry name" value="TRIACYLGLYCEROL LIPASE, PUTATIVE (AFU_ORTHOLOGUE AFUA_6G06510)-RELATED"/>
    <property type="match status" value="1"/>
</dbReference>
<evidence type="ECO:0000259" key="3">
    <source>
        <dbReference type="Pfam" id="PF01764"/>
    </source>
</evidence>
<dbReference type="InterPro" id="IPR051299">
    <property type="entry name" value="AB_hydrolase_lip/est"/>
</dbReference>
<protein>
    <submittedName>
        <fullName evidence="4">Lipase</fullName>
    </submittedName>
</protein>
<dbReference type="InterPro" id="IPR029058">
    <property type="entry name" value="AB_hydrolase_fold"/>
</dbReference>